<name>A0ABD3ALU3_9GENT</name>
<gene>
    <name evidence="2" type="ORF">ACH5RR_005677</name>
</gene>
<comment type="caution">
    <text evidence="2">The sequence shown here is derived from an EMBL/GenBank/DDBJ whole genome shotgun (WGS) entry which is preliminary data.</text>
</comment>
<keyword evidence="3" id="KW-1185">Reference proteome</keyword>
<dbReference type="InterPro" id="IPR045884">
    <property type="entry name" value="At5g59350-like"/>
</dbReference>
<keyword evidence="1" id="KW-0812">Transmembrane</keyword>
<keyword evidence="1" id="KW-0472">Membrane</keyword>
<dbReference type="PANTHER" id="PTHR34054">
    <property type="entry name" value="EXPRESSED PROTEIN"/>
    <property type="match status" value="1"/>
</dbReference>
<dbReference type="Proteomes" id="UP001630127">
    <property type="component" value="Unassembled WGS sequence"/>
</dbReference>
<accession>A0ABD3ALU3</accession>
<evidence type="ECO:0000256" key="1">
    <source>
        <dbReference type="SAM" id="Phobius"/>
    </source>
</evidence>
<organism evidence="2 3">
    <name type="scientific">Cinchona calisaya</name>
    <dbReference type="NCBI Taxonomy" id="153742"/>
    <lineage>
        <taxon>Eukaryota</taxon>
        <taxon>Viridiplantae</taxon>
        <taxon>Streptophyta</taxon>
        <taxon>Embryophyta</taxon>
        <taxon>Tracheophyta</taxon>
        <taxon>Spermatophyta</taxon>
        <taxon>Magnoliopsida</taxon>
        <taxon>eudicotyledons</taxon>
        <taxon>Gunneridae</taxon>
        <taxon>Pentapetalae</taxon>
        <taxon>asterids</taxon>
        <taxon>lamiids</taxon>
        <taxon>Gentianales</taxon>
        <taxon>Rubiaceae</taxon>
        <taxon>Cinchonoideae</taxon>
        <taxon>Cinchoneae</taxon>
        <taxon>Cinchona</taxon>
    </lineage>
</organism>
<keyword evidence="1" id="KW-1133">Transmembrane helix</keyword>
<evidence type="ECO:0000313" key="2">
    <source>
        <dbReference type="EMBL" id="KAL3532156.1"/>
    </source>
</evidence>
<sequence length="223" mass="24410">MSGISKLGAALTVIFVVSLVALFAELLYVLWRRRVFHRQTPTQATVHGGAVADTTWQTFSESSSTFTSSSSKELLYFFFFCRDRGQITRVEPHSTPPPSVNSAGSCPEEEEMEVIDVFKLQDMYGPSRVLFTIKEEDRENDTDSSAEKKSNSKRVNNLEEFFKAADDESTSQVAVAVALVVGDDHSSGSLGGESAITPFSTPCESPVYFTPAASPSRELIDSV</sequence>
<protein>
    <submittedName>
        <fullName evidence="2">Uncharacterized protein</fullName>
    </submittedName>
</protein>
<dbReference type="PANTHER" id="PTHR34054:SF4">
    <property type="entry name" value="PROTEIN, PUTATIVE-RELATED"/>
    <property type="match status" value="1"/>
</dbReference>
<evidence type="ECO:0000313" key="3">
    <source>
        <dbReference type="Proteomes" id="UP001630127"/>
    </source>
</evidence>
<proteinExistence type="predicted"/>
<dbReference type="EMBL" id="JBJUIK010000003">
    <property type="protein sequence ID" value="KAL3532156.1"/>
    <property type="molecule type" value="Genomic_DNA"/>
</dbReference>
<reference evidence="2 3" key="1">
    <citation type="submission" date="2024-11" db="EMBL/GenBank/DDBJ databases">
        <title>A near-complete genome assembly of Cinchona calisaya.</title>
        <authorList>
            <person name="Lian D.C."/>
            <person name="Zhao X.W."/>
            <person name="Wei L."/>
        </authorList>
    </citation>
    <scope>NUCLEOTIDE SEQUENCE [LARGE SCALE GENOMIC DNA]</scope>
    <source>
        <tissue evidence="2">Nenye</tissue>
    </source>
</reference>
<dbReference type="AlphaFoldDB" id="A0ABD3ALU3"/>
<feature type="transmembrane region" description="Helical" evidence="1">
    <location>
        <begin position="7"/>
        <end position="31"/>
    </location>
</feature>